<keyword evidence="3" id="KW-1185">Reference proteome</keyword>
<evidence type="ECO:0000313" key="2">
    <source>
        <dbReference type="EMBL" id="GGA54573.1"/>
    </source>
</evidence>
<organism evidence="2 3">
    <name type="scientific">Sphingomonas psychrolutea</name>
    <dbReference type="NCBI Taxonomy" id="1259676"/>
    <lineage>
        <taxon>Bacteria</taxon>
        <taxon>Pseudomonadati</taxon>
        <taxon>Pseudomonadota</taxon>
        <taxon>Alphaproteobacteria</taxon>
        <taxon>Sphingomonadales</taxon>
        <taxon>Sphingomonadaceae</taxon>
        <taxon>Sphingomonas</taxon>
    </lineage>
</organism>
<evidence type="ECO:0000256" key="1">
    <source>
        <dbReference type="SAM" id="MobiDB-lite"/>
    </source>
</evidence>
<dbReference type="EMBL" id="BMDW01000017">
    <property type="protein sequence ID" value="GGA54573.1"/>
    <property type="molecule type" value="Genomic_DNA"/>
</dbReference>
<feature type="region of interest" description="Disordered" evidence="1">
    <location>
        <begin position="28"/>
        <end position="75"/>
    </location>
</feature>
<proteinExistence type="predicted"/>
<protein>
    <submittedName>
        <fullName evidence="2">Uncharacterized protein</fullName>
    </submittedName>
</protein>
<gene>
    <name evidence="2" type="ORF">GCM10011395_26230</name>
</gene>
<comment type="caution">
    <text evidence="2">The sequence shown here is derived from an EMBL/GenBank/DDBJ whole genome shotgun (WGS) entry which is preliminary data.</text>
</comment>
<name>A0ABQ1H0K8_9SPHN</name>
<feature type="compositionally biased region" description="Basic and acidic residues" evidence="1">
    <location>
        <begin position="65"/>
        <end position="75"/>
    </location>
</feature>
<reference evidence="3" key="1">
    <citation type="journal article" date="2019" name="Int. J. Syst. Evol. Microbiol.">
        <title>The Global Catalogue of Microorganisms (GCM) 10K type strain sequencing project: providing services to taxonomists for standard genome sequencing and annotation.</title>
        <authorList>
            <consortium name="The Broad Institute Genomics Platform"/>
            <consortium name="The Broad Institute Genome Sequencing Center for Infectious Disease"/>
            <person name="Wu L."/>
            <person name="Ma J."/>
        </authorList>
    </citation>
    <scope>NUCLEOTIDE SEQUENCE [LARGE SCALE GENOMIC DNA]</scope>
    <source>
        <strain evidence="3">CGMCC 1.10106</strain>
    </source>
</reference>
<dbReference type="Proteomes" id="UP000618591">
    <property type="component" value="Unassembled WGS sequence"/>
</dbReference>
<feature type="compositionally biased region" description="Polar residues" evidence="1">
    <location>
        <begin position="28"/>
        <end position="39"/>
    </location>
</feature>
<sequence>MAWRQFANLTKVRFSQPAIRKQTICSQPVSTPHFPQTPTRAKARHDSRFRPPRARPRGMLPPPRRAREAIWKGPA</sequence>
<accession>A0ABQ1H0K8</accession>
<evidence type="ECO:0000313" key="3">
    <source>
        <dbReference type="Proteomes" id="UP000618591"/>
    </source>
</evidence>